<dbReference type="Gene3D" id="1.25.40.10">
    <property type="entry name" value="Tetratricopeptide repeat domain"/>
    <property type="match status" value="1"/>
</dbReference>
<dbReference type="PANTHER" id="PTHR35807">
    <property type="entry name" value="TRANSCRIPTIONAL REGULATOR REDD-RELATED"/>
    <property type="match status" value="1"/>
</dbReference>
<dbReference type="CDD" id="cd15831">
    <property type="entry name" value="BTAD"/>
    <property type="match status" value="1"/>
</dbReference>
<evidence type="ECO:0000256" key="5">
    <source>
        <dbReference type="PROSITE-ProRule" id="PRU01091"/>
    </source>
</evidence>
<dbReference type="SMART" id="SM01043">
    <property type="entry name" value="BTAD"/>
    <property type="match status" value="1"/>
</dbReference>
<dbReference type="InterPro" id="IPR036388">
    <property type="entry name" value="WH-like_DNA-bd_sf"/>
</dbReference>
<organism evidence="7 8">
    <name type="scientific">Salinactinospora qingdaonensis</name>
    <dbReference type="NCBI Taxonomy" id="702744"/>
    <lineage>
        <taxon>Bacteria</taxon>
        <taxon>Bacillati</taxon>
        <taxon>Actinomycetota</taxon>
        <taxon>Actinomycetes</taxon>
        <taxon>Streptosporangiales</taxon>
        <taxon>Nocardiopsidaceae</taxon>
        <taxon>Salinactinospora</taxon>
    </lineage>
</organism>
<sequence length="272" mass="30902">MDIQLLGMFSVRVENRSVVPTAVMPRRMMALLASHANKVVPISSLCEELWEERFPRSMEITLQTYVFHLRTLINSALGKTPPENGGLAKNALVARPGGYLLDTLGGTIDAAEFDRLAEAGRHAREAGNFSTASRRFNEALALWKGPPLTDVQVGPVLEAEAVRLHRSHLNLLESRVDVELRMGRHREMVRELTAMVERYRTHEGLSAHLMIAFYRSGRQREAIEVFRRLRFHLLSELGVEPSPQLQRLRHLILTRDTRLKAPCNDVDRLTRT</sequence>
<dbReference type="EMBL" id="BAABDD010000021">
    <property type="protein sequence ID" value="GAA3755568.1"/>
    <property type="molecule type" value="Genomic_DNA"/>
</dbReference>
<gene>
    <name evidence="7" type="ORF">GCM10022402_37710</name>
</gene>
<dbReference type="Pfam" id="PF03704">
    <property type="entry name" value="BTAD"/>
    <property type="match status" value="1"/>
</dbReference>
<keyword evidence="4" id="KW-0804">Transcription</keyword>
<evidence type="ECO:0000313" key="8">
    <source>
        <dbReference type="Proteomes" id="UP001500908"/>
    </source>
</evidence>
<dbReference type="InterPro" id="IPR005158">
    <property type="entry name" value="BTAD"/>
</dbReference>
<accession>A0ABP7G5R0</accession>
<dbReference type="InterPro" id="IPR051677">
    <property type="entry name" value="AfsR-DnrI-RedD_regulator"/>
</dbReference>
<keyword evidence="3 5" id="KW-0238">DNA-binding</keyword>
<dbReference type="Gene3D" id="1.10.10.10">
    <property type="entry name" value="Winged helix-like DNA-binding domain superfamily/Winged helix DNA-binding domain"/>
    <property type="match status" value="1"/>
</dbReference>
<dbReference type="RefSeq" id="WP_344974003.1">
    <property type="nucleotide sequence ID" value="NZ_BAABDD010000021.1"/>
</dbReference>
<evidence type="ECO:0000259" key="6">
    <source>
        <dbReference type="PROSITE" id="PS51755"/>
    </source>
</evidence>
<name>A0ABP7G5R0_9ACTN</name>
<keyword evidence="2" id="KW-0805">Transcription regulation</keyword>
<evidence type="ECO:0000256" key="3">
    <source>
        <dbReference type="ARBA" id="ARBA00023125"/>
    </source>
</evidence>
<feature type="domain" description="OmpR/PhoB-type" evidence="6">
    <location>
        <begin position="1"/>
        <end position="103"/>
    </location>
</feature>
<dbReference type="SUPFAM" id="SSF48452">
    <property type="entry name" value="TPR-like"/>
    <property type="match status" value="1"/>
</dbReference>
<dbReference type="InterPro" id="IPR011990">
    <property type="entry name" value="TPR-like_helical_dom_sf"/>
</dbReference>
<protein>
    <recommendedName>
        <fullName evidence="6">OmpR/PhoB-type domain-containing protein</fullName>
    </recommendedName>
</protein>
<evidence type="ECO:0000313" key="7">
    <source>
        <dbReference type="EMBL" id="GAA3755568.1"/>
    </source>
</evidence>
<dbReference type="SUPFAM" id="SSF46894">
    <property type="entry name" value="C-terminal effector domain of the bipartite response regulators"/>
    <property type="match status" value="1"/>
</dbReference>
<comment type="similarity">
    <text evidence="1">Belongs to the AfsR/DnrI/RedD regulatory family.</text>
</comment>
<feature type="DNA-binding region" description="OmpR/PhoB-type" evidence="5">
    <location>
        <begin position="1"/>
        <end position="103"/>
    </location>
</feature>
<dbReference type="Proteomes" id="UP001500908">
    <property type="component" value="Unassembled WGS sequence"/>
</dbReference>
<dbReference type="InterPro" id="IPR001867">
    <property type="entry name" value="OmpR/PhoB-type_DNA-bd"/>
</dbReference>
<dbReference type="InterPro" id="IPR016032">
    <property type="entry name" value="Sig_transdc_resp-reg_C-effctor"/>
</dbReference>
<dbReference type="PROSITE" id="PS51755">
    <property type="entry name" value="OMPR_PHOB"/>
    <property type="match status" value="1"/>
</dbReference>
<evidence type="ECO:0000256" key="4">
    <source>
        <dbReference type="ARBA" id="ARBA00023163"/>
    </source>
</evidence>
<dbReference type="PANTHER" id="PTHR35807:SF1">
    <property type="entry name" value="TRANSCRIPTIONAL REGULATOR REDD"/>
    <property type="match status" value="1"/>
</dbReference>
<evidence type="ECO:0000256" key="1">
    <source>
        <dbReference type="ARBA" id="ARBA00005820"/>
    </source>
</evidence>
<evidence type="ECO:0000256" key="2">
    <source>
        <dbReference type="ARBA" id="ARBA00023015"/>
    </source>
</evidence>
<reference evidence="8" key="1">
    <citation type="journal article" date="2019" name="Int. J. Syst. Evol. Microbiol.">
        <title>The Global Catalogue of Microorganisms (GCM) 10K type strain sequencing project: providing services to taxonomists for standard genome sequencing and annotation.</title>
        <authorList>
            <consortium name="The Broad Institute Genomics Platform"/>
            <consortium name="The Broad Institute Genome Sequencing Center for Infectious Disease"/>
            <person name="Wu L."/>
            <person name="Ma J."/>
        </authorList>
    </citation>
    <scope>NUCLEOTIDE SEQUENCE [LARGE SCALE GENOMIC DNA]</scope>
    <source>
        <strain evidence="8">JCM 17137</strain>
    </source>
</reference>
<keyword evidence="8" id="KW-1185">Reference proteome</keyword>
<proteinExistence type="inferred from homology"/>
<comment type="caution">
    <text evidence="7">The sequence shown here is derived from an EMBL/GenBank/DDBJ whole genome shotgun (WGS) entry which is preliminary data.</text>
</comment>